<proteinExistence type="predicted"/>
<dbReference type="InterPro" id="IPR041657">
    <property type="entry name" value="HTH_17"/>
</dbReference>
<protein>
    <submittedName>
        <fullName evidence="2">DNA-binding protein</fullName>
    </submittedName>
</protein>
<reference evidence="2 3" key="1">
    <citation type="submission" date="2017-11" db="EMBL/GenBank/DDBJ databases">
        <authorList>
            <person name="Han C.G."/>
        </authorList>
    </citation>
    <scope>NUCLEOTIDE SEQUENCE [LARGE SCALE GENOMIC DNA]</scope>
    <source>
        <strain evidence="2 3">A2</strain>
    </source>
</reference>
<dbReference type="SUPFAM" id="SSF46955">
    <property type="entry name" value="Putative DNA-binding domain"/>
    <property type="match status" value="1"/>
</dbReference>
<gene>
    <name evidence="2" type="ORF">CWM85_05900</name>
</gene>
<evidence type="ECO:0000313" key="3">
    <source>
        <dbReference type="Proteomes" id="UP000234661"/>
    </source>
</evidence>
<accession>A0A2J4ZWN5</accession>
<dbReference type="InterPro" id="IPR009061">
    <property type="entry name" value="DNA-bd_dom_put_sf"/>
</dbReference>
<dbReference type="EMBL" id="PIET01000089">
    <property type="protein sequence ID" value="PLM67412.1"/>
    <property type="molecule type" value="Genomic_DNA"/>
</dbReference>
<evidence type="ECO:0000259" key="1">
    <source>
        <dbReference type="Pfam" id="PF12728"/>
    </source>
</evidence>
<comment type="caution">
    <text evidence="2">The sequence shown here is derived from an EMBL/GenBank/DDBJ whole genome shotgun (WGS) entry which is preliminary data.</text>
</comment>
<keyword evidence="2" id="KW-0238">DNA-binding</keyword>
<name>A0A2J4ZWN5_9ENTR</name>
<reference evidence="2 3" key="2">
    <citation type="submission" date="2018-01" db="EMBL/GenBank/DDBJ databases">
        <title>Genomic study of Klebsiella pneumoniae.</title>
        <authorList>
            <person name="Yang Y."/>
            <person name="Bicalho R."/>
        </authorList>
    </citation>
    <scope>NUCLEOTIDE SEQUENCE [LARGE SCALE GENOMIC DNA]</scope>
    <source>
        <strain evidence="2 3">A2</strain>
    </source>
</reference>
<dbReference type="GO" id="GO:0003677">
    <property type="term" value="F:DNA binding"/>
    <property type="evidence" value="ECO:0007669"/>
    <property type="project" value="UniProtKB-KW"/>
</dbReference>
<dbReference type="AlphaFoldDB" id="A0A2J4ZWN5"/>
<dbReference type="RefSeq" id="WP_071604873.1">
    <property type="nucleotide sequence ID" value="NZ_CABEJE010000012.1"/>
</dbReference>
<sequence length="66" mass="7487">MPDSLQPQEAFATRQILTTNEAADFLGLKPQTLRCWACYGKGPISPVRIGNRLRWRLSDLEKLVSK</sequence>
<feature type="domain" description="Helix-turn-helix" evidence="1">
    <location>
        <begin position="17"/>
        <end position="64"/>
    </location>
</feature>
<dbReference type="Proteomes" id="UP000234661">
    <property type="component" value="Unassembled WGS sequence"/>
</dbReference>
<evidence type="ECO:0000313" key="2">
    <source>
        <dbReference type="EMBL" id="PLM67412.1"/>
    </source>
</evidence>
<organism evidence="2 3">
    <name type="scientific">Klebsiella michiganensis</name>
    <dbReference type="NCBI Taxonomy" id="1134687"/>
    <lineage>
        <taxon>Bacteria</taxon>
        <taxon>Pseudomonadati</taxon>
        <taxon>Pseudomonadota</taxon>
        <taxon>Gammaproteobacteria</taxon>
        <taxon>Enterobacterales</taxon>
        <taxon>Enterobacteriaceae</taxon>
        <taxon>Klebsiella/Raoultella group</taxon>
        <taxon>Klebsiella</taxon>
    </lineage>
</organism>
<dbReference type="Pfam" id="PF12728">
    <property type="entry name" value="HTH_17"/>
    <property type="match status" value="1"/>
</dbReference>